<dbReference type="GO" id="GO:0008168">
    <property type="term" value="F:methyltransferase activity"/>
    <property type="evidence" value="ECO:0007669"/>
    <property type="project" value="UniProtKB-KW"/>
</dbReference>
<dbReference type="AlphaFoldDB" id="A0A1D6Q4I0"/>
<protein>
    <submittedName>
        <fullName evidence="1">tRNA (Guanine(37)-N1)-methyltransferase 1</fullName>
    </submittedName>
</protein>
<organism evidence="1">
    <name type="scientific">Zea mays</name>
    <name type="common">Maize</name>
    <dbReference type="NCBI Taxonomy" id="4577"/>
    <lineage>
        <taxon>Eukaryota</taxon>
        <taxon>Viridiplantae</taxon>
        <taxon>Streptophyta</taxon>
        <taxon>Embryophyta</taxon>
        <taxon>Tracheophyta</taxon>
        <taxon>Spermatophyta</taxon>
        <taxon>Magnoliopsida</taxon>
        <taxon>Liliopsida</taxon>
        <taxon>Poales</taxon>
        <taxon>Poaceae</taxon>
        <taxon>PACMAD clade</taxon>
        <taxon>Panicoideae</taxon>
        <taxon>Andropogonodae</taxon>
        <taxon>Andropogoneae</taxon>
        <taxon>Tripsacinae</taxon>
        <taxon>Zea</taxon>
    </lineage>
</organism>
<proteinExistence type="predicted"/>
<dbReference type="EMBL" id="CM000780">
    <property type="protein sequence ID" value="AQK53464.1"/>
    <property type="molecule type" value="Genomic_DNA"/>
</dbReference>
<accession>A0A1D6Q4I0</accession>
<evidence type="ECO:0000313" key="1">
    <source>
        <dbReference type="EMBL" id="AQK53464.1"/>
    </source>
</evidence>
<keyword evidence="1" id="KW-0489">Methyltransferase</keyword>
<keyword evidence="1" id="KW-0808">Transferase</keyword>
<dbReference type="ExpressionAtlas" id="A0A1D6Q4I0">
    <property type="expression patterns" value="baseline and differential"/>
</dbReference>
<reference evidence="1" key="1">
    <citation type="submission" date="2015-12" db="EMBL/GenBank/DDBJ databases">
        <title>Update maize B73 reference genome by single molecule sequencing technologies.</title>
        <authorList>
            <consortium name="Maize Genome Sequencing Project"/>
            <person name="Ware D."/>
        </authorList>
    </citation>
    <scope>NUCLEOTIDE SEQUENCE</scope>
    <source>
        <tissue evidence="1">Seedling</tissue>
    </source>
</reference>
<dbReference type="GO" id="GO:0032259">
    <property type="term" value="P:methylation"/>
    <property type="evidence" value="ECO:0007669"/>
    <property type="project" value="UniProtKB-KW"/>
</dbReference>
<sequence>MQEAQNKLSATIAEPIFHRVRDVAPNKAMFCLSFKLPMECLKGDSENHIESVAK</sequence>
<name>A0A1D6Q4I0_MAIZE</name>
<gene>
    <name evidence="1" type="ORF">ZEAMMB73_Zm00001d051017</name>
</gene>